<keyword evidence="14" id="KW-0206">Cytoskeleton</keyword>
<dbReference type="OrthoDB" id="21018at2759"/>
<evidence type="ECO:0000256" key="1">
    <source>
        <dbReference type="ARBA" id="ARBA00001946"/>
    </source>
</evidence>
<evidence type="ECO:0000256" key="8">
    <source>
        <dbReference type="ARBA" id="ARBA00022527"/>
    </source>
</evidence>
<dbReference type="STRING" id="283909.R7UGK0"/>
<evidence type="ECO:0000256" key="12">
    <source>
        <dbReference type="ARBA" id="ARBA00022777"/>
    </source>
</evidence>
<evidence type="ECO:0000256" key="18">
    <source>
        <dbReference type="PROSITE-ProRule" id="PRU10141"/>
    </source>
</evidence>
<comment type="catalytic activity">
    <reaction evidence="16">
        <text>L-threonyl-[protein] + ATP = O-phospho-L-threonyl-[protein] + ADP + H(+)</text>
        <dbReference type="Rhea" id="RHEA:46608"/>
        <dbReference type="Rhea" id="RHEA-COMP:11060"/>
        <dbReference type="Rhea" id="RHEA-COMP:11605"/>
        <dbReference type="ChEBI" id="CHEBI:15378"/>
        <dbReference type="ChEBI" id="CHEBI:30013"/>
        <dbReference type="ChEBI" id="CHEBI:30616"/>
        <dbReference type="ChEBI" id="CHEBI:61977"/>
        <dbReference type="ChEBI" id="CHEBI:456216"/>
        <dbReference type="EC" id="2.7.11.1"/>
    </reaction>
</comment>
<keyword evidence="23" id="KW-1185">Reference proteome</keyword>
<dbReference type="GO" id="GO:0035556">
    <property type="term" value="P:intracellular signal transduction"/>
    <property type="evidence" value="ECO:0007669"/>
    <property type="project" value="TreeGrafter"/>
</dbReference>
<evidence type="ECO:0000256" key="19">
    <source>
        <dbReference type="SAM" id="MobiDB-lite"/>
    </source>
</evidence>
<evidence type="ECO:0000256" key="3">
    <source>
        <dbReference type="ARBA" id="ARBA00004186"/>
    </source>
</evidence>
<dbReference type="SMART" id="SM00220">
    <property type="entry name" value="S_TKc"/>
    <property type="match status" value="1"/>
</dbReference>
<keyword evidence="11 18" id="KW-0547">Nucleotide-binding</keyword>
<dbReference type="FunFam" id="3.30.200.20:FF:000409">
    <property type="entry name" value="serine/threonine-protein kinase haspin"/>
    <property type="match status" value="1"/>
</dbReference>
<dbReference type="GO" id="GO:0005634">
    <property type="term" value="C:nucleus"/>
    <property type="evidence" value="ECO:0007669"/>
    <property type="project" value="UniProtKB-SubCell"/>
</dbReference>
<evidence type="ECO:0000313" key="21">
    <source>
        <dbReference type="EMBL" id="ELU05350.1"/>
    </source>
</evidence>
<evidence type="ECO:0000256" key="13">
    <source>
        <dbReference type="ARBA" id="ARBA00022840"/>
    </source>
</evidence>
<dbReference type="PANTHER" id="PTHR24419">
    <property type="entry name" value="INTERLEUKIN-1 RECEPTOR-ASSOCIATED KINASE"/>
    <property type="match status" value="1"/>
</dbReference>
<evidence type="ECO:0000256" key="9">
    <source>
        <dbReference type="ARBA" id="ARBA00022553"/>
    </source>
</evidence>
<evidence type="ECO:0000256" key="11">
    <source>
        <dbReference type="ARBA" id="ARBA00022741"/>
    </source>
</evidence>
<dbReference type="InterPro" id="IPR017441">
    <property type="entry name" value="Protein_kinase_ATP_BS"/>
</dbReference>
<dbReference type="GO" id="GO:0005819">
    <property type="term" value="C:spindle"/>
    <property type="evidence" value="ECO:0007669"/>
    <property type="project" value="UniProtKB-SubCell"/>
</dbReference>
<dbReference type="AlphaFoldDB" id="R7UGK0"/>
<dbReference type="PANTHER" id="PTHR24419:SF18">
    <property type="entry name" value="SERINE_THREONINE-PROTEIN KINASE HASPIN"/>
    <property type="match status" value="1"/>
</dbReference>
<keyword evidence="8" id="KW-0723">Serine/threonine-protein kinase</keyword>
<evidence type="ECO:0000256" key="14">
    <source>
        <dbReference type="ARBA" id="ARBA00023212"/>
    </source>
</evidence>
<keyword evidence="9" id="KW-0597">Phosphoprotein</keyword>
<dbReference type="PROSITE" id="PS00107">
    <property type="entry name" value="PROTEIN_KINASE_ATP"/>
    <property type="match status" value="1"/>
</dbReference>
<evidence type="ECO:0000256" key="2">
    <source>
        <dbReference type="ARBA" id="ARBA00004123"/>
    </source>
</evidence>
<dbReference type="EMBL" id="AMQN01007878">
    <property type="status" value="NOT_ANNOTATED_CDS"/>
    <property type="molecule type" value="Genomic_DNA"/>
</dbReference>
<reference evidence="21 23" key="2">
    <citation type="journal article" date="2013" name="Nature">
        <title>Insights into bilaterian evolution from three spiralian genomes.</title>
        <authorList>
            <person name="Simakov O."/>
            <person name="Marletaz F."/>
            <person name="Cho S.J."/>
            <person name="Edsinger-Gonzales E."/>
            <person name="Havlak P."/>
            <person name="Hellsten U."/>
            <person name="Kuo D.H."/>
            <person name="Larsson T."/>
            <person name="Lv J."/>
            <person name="Arendt D."/>
            <person name="Savage R."/>
            <person name="Osoegawa K."/>
            <person name="de Jong P."/>
            <person name="Grimwood J."/>
            <person name="Chapman J.A."/>
            <person name="Shapiro H."/>
            <person name="Aerts A."/>
            <person name="Otillar R.P."/>
            <person name="Terry A.Y."/>
            <person name="Boore J.L."/>
            <person name="Grigoriev I.V."/>
            <person name="Lindberg D.R."/>
            <person name="Seaver E.C."/>
            <person name="Weisblat D.A."/>
            <person name="Putnam N.H."/>
            <person name="Rokhsar D.S."/>
        </authorList>
    </citation>
    <scope>NUCLEOTIDE SEQUENCE</scope>
    <source>
        <strain evidence="21 23">I ESC-2004</strain>
    </source>
</reference>
<dbReference type="SMART" id="SM01331">
    <property type="entry name" value="DUF3635"/>
    <property type="match status" value="1"/>
</dbReference>
<dbReference type="GO" id="GO:0072354">
    <property type="term" value="F:histone H3T3 kinase activity"/>
    <property type="evidence" value="ECO:0007669"/>
    <property type="project" value="TreeGrafter"/>
</dbReference>
<keyword evidence="15" id="KW-0539">Nucleus</keyword>
<comment type="catalytic activity">
    <reaction evidence="17">
        <text>L-seryl-[protein] + ATP = O-phospho-L-seryl-[protein] + ADP + H(+)</text>
        <dbReference type="Rhea" id="RHEA:17989"/>
        <dbReference type="Rhea" id="RHEA-COMP:9863"/>
        <dbReference type="Rhea" id="RHEA-COMP:11604"/>
        <dbReference type="ChEBI" id="CHEBI:15378"/>
        <dbReference type="ChEBI" id="CHEBI:29999"/>
        <dbReference type="ChEBI" id="CHEBI:30616"/>
        <dbReference type="ChEBI" id="CHEBI:83421"/>
        <dbReference type="ChEBI" id="CHEBI:456216"/>
        <dbReference type="EC" id="2.7.11.1"/>
    </reaction>
</comment>
<keyword evidence="6" id="KW-0158">Chromosome</keyword>
<evidence type="ECO:0000256" key="4">
    <source>
        <dbReference type="ARBA" id="ARBA00004286"/>
    </source>
</evidence>
<keyword evidence="7" id="KW-0963">Cytoplasm</keyword>
<keyword evidence="12" id="KW-0418">Kinase</keyword>
<dbReference type="InterPro" id="IPR011009">
    <property type="entry name" value="Kinase-like_dom_sf"/>
</dbReference>
<feature type="domain" description="Protein kinase" evidence="20">
    <location>
        <begin position="370"/>
        <end position="672"/>
    </location>
</feature>
<dbReference type="GO" id="GO:0000278">
    <property type="term" value="P:mitotic cell cycle"/>
    <property type="evidence" value="ECO:0007669"/>
    <property type="project" value="TreeGrafter"/>
</dbReference>
<evidence type="ECO:0000313" key="22">
    <source>
        <dbReference type="EnsemblMetazoa" id="CapteP221315"/>
    </source>
</evidence>
<keyword evidence="10" id="KW-0808">Transferase</keyword>
<comment type="cofactor">
    <cofactor evidence="1">
        <name>Mg(2+)</name>
        <dbReference type="ChEBI" id="CHEBI:18420"/>
    </cofactor>
</comment>
<dbReference type="EMBL" id="KB301608">
    <property type="protein sequence ID" value="ELU05350.1"/>
    <property type="molecule type" value="Genomic_DNA"/>
</dbReference>
<dbReference type="Gene3D" id="1.10.510.10">
    <property type="entry name" value="Transferase(Phosphotransferase) domain 1"/>
    <property type="match status" value="1"/>
</dbReference>
<dbReference type="SUPFAM" id="SSF56112">
    <property type="entry name" value="Protein kinase-like (PK-like)"/>
    <property type="match status" value="1"/>
</dbReference>
<reference evidence="22" key="3">
    <citation type="submission" date="2015-06" db="UniProtKB">
        <authorList>
            <consortium name="EnsemblMetazoa"/>
        </authorList>
    </citation>
    <scope>IDENTIFICATION</scope>
</reference>
<evidence type="ECO:0000256" key="15">
    <source>
        <dbReference type="ARBA" id="ARBA00023242"/>
    </source>
</evidence>
<gene>
    <name evidence="21" type="ORF">CAPTEDRAFT_221315</name>
</gene>
<proteinExistence type="predicted"/>
<reference evidence="23" key="1">
    <citation type="submission" date="2012-12" db="EMBL/GenBank/DDBJ databases">
        <authorList>
            <person name="Hellsten U."/>
            <person name="Grimwood J."/>
            <person name="Chapman J.A."/>
            <person name="Shapiro H."/>
            <person name="Aerts A."/>
            <person name="Otillar R.P."/>
            <person name="Terry A.Y."/>
            <person name="Boore J.L."/>
            <person name="Simakov O."/>
            <person name="Marletaz F."/>
            <person name="Cho S.-J."/>
            <person name="Edsinger-Gonzales E."/>
            <person name="Havlak P."/>
            <person name="Kuo D.-H."/>
            <person name="Larsson T."/>
            <person name="Lv J."/>
            <person name="Arendt D."/>
            <person name="Savage R."/>
            <person name="Osoegawa K."/>
            <person name="de Jong P."/>
            <person name="Lindberg D.R."/>
            <person name="Seaver E.C."/>
            <person name="Weisblat D.A."/>
            <person name="Putnam N.H."/>
            <person name="Grigoriev I.V."/>
            <person name="Rokhsar D.S."/>
        </authorList>
    </citation>
    <scope>NUCLEOTIDE SEQUENCE</scope>
    <source>
        <strain evidence="23">I ESC-2004</strain>
    </source>
</reference>
<dbReference type="Proteomes" id="UP000014760">
    <property type="component" value="Unassembled WGS sequence"/>
</dbReference>
<sequence>MVYLVDSLQERLAHYVNTAPTTMPRQKQVLSTYGRHRNRVVSVDLWSNGEDKKRKEDLFASISSDGNLTKSFDLSDVKSRRQRTPLSPQSSSSEASVGLFAGNEKQEPLQRPKRAVMQRKNVANKENSPKNPEINFSEFDNFSLVVSDATSPIVCANEVLAEKGASDVIQQTSTPQCNNSRKKLARRIASIPNIEPESSYYTPDASIEVLNCSSQFKDLNLSSITESEESDTQHSSFVVSCDMFETLDRTSLERVARQSTSLRSQSESSCRSMHEDSAIHSREYEADAEAVSDSTQNHLSLLSDIPEEMRSPEPREILQELRNSCQSMMCLSPIRHRSTGLLISPKEKVLLQCDQDDVMPFKKCLTPTMLKKCQKIGEGVYAEVFKTERRRESVALKIIPIEGNFLVNDERQKTFEEILSEIIISKELSALHDGEENCTSNFVLVKKVSVVKGAYPQQLLDEWDSYDRLKNSENDRPDIFPSDQLFIVFEFENCGQDLESFEFKSAEQTLSVVLQVTAALAVAENVLQFEHRDLHWGNVLIRSIPQKQHSFRLNGEEFFIDSHGIKVSIIDFTLSRLSKDGCSIYTDLSSDETLFQGKGDYQFDIYRLMQECNKNLWKPYEPYTNVLWIHYLVDKMLTQKSKGFNPSRTLSKIFKTVNINSAGELLHAFNVL</sequence>
<dbReference type="Gene3D" id="3.30.200.20">
    <property type="entry name" value="Phosphorylase Kinase, domain 1"/>
    <property type="match status" value="1"/>
</dbReference>
<accession>R7UGK0</accession>
<evidence type="ECO:0000256" key="7">
    <source>
        <dbReference type="ARBA" id="ARBA00022490"/>
    </source>
</evidence>
<evidence type="ECO:0000256" key="10">
    <source>
        <dbReference type="ARBA" id="ARBA00022679"/>
    </source>
</evidence>
<dbReference type="EC" id="2.7.11.1" evidence="5"/>
<dbReference type="HOGENOM" id="CLU_408954_0_0_1"/>
<dbReference type="Pfam" id="PF12330">
    <property type="entry name" value="Haspin_kinase"/>
    <property type="match status" value="1"/>
</dbReference>
<dbReference type="FunFam" id="1.10.510.10:FF:000401">
    <property type="entry name" value="serine/threonine-protein kinase haspin"/>
    <property type="match status" value="1"/>
</dbReference>
<evidence type="ECO:0000259" key="20">
    <source>
        <dbReference type="PROSITE" id="PS50011"/>
    </source>
</evidence>
<comment type="subcellular location">
    <subcellularLocation>
        <location evidence="4">Chromosome</location>
    </subcellularLocation>
    <subcellularLocation>
        <location evidence="3">Cytoplasm</location>
        <location evidence="3">Cytoskeleton</location>
        <location evidence="3">Spindle</location>
    </subcellularLocation>
    <subcellularLocation>
        <location evidence="2">Nucleus</location>
    </subcellularLocation>
</comment>
<evidence type="ECO:0000256" key="16">
    <source>
        <dbReference type="ARBA" id="ARBA00047899"/>
    </source>
</evidence>
<dbReference type="InterPro" id="IPR024604">
    <property type="entry name" value="GSG2_C"/>
</dbReference>
<dbReference type="PROSITE" id="PS50011">
    <property type="entry name" value="PROTEIN_KINASE_DOM"/>
    <property type="match status" value="1"/>
</dbReference>
<dbReference type="InterPro" id="IPR000719">
    <property type="entry name" value="Prot_kinase_dom"/>
</dbReference>
<feature type="region of interest" description="Disordered" evidence="19">
    <location>
        <begin position="71"/>
        <end position="134"/>
    </location>
</feature>
<evidence type="ECO:0000256" key="17">
    <source>
        <dbReference type="ARBA" id="ARBA00048679"/>
    </source>
</evidence>
<name>R7UGK0_CAPTE</name>
<feature type="compositionally biased region" description="Low complexity" evidence="19">
    <location>
        <begin position="84"/>
        <end position="93"/>
    </location>
</feature>
<dbReference type="GO" id="GO:0005694">
    <property type="term" value="C:chromosome"/>
    <property type="evidence" value="ECO:0007669"/>
    <property type="project" value="UniProtKB-SubCell"/>
</dbReference>
<evidence type="ECO:0000313" key="23">
    <source>
        <dbReference type="Proteomes" id="UP000014760"/>
    </source>
</evidence>
<dbReference type="GO" id="GO:0010564">
    <property type="term" value="P:regulation of cell cycle process"/>
    <property type="evidence" value="ECO:0007669"/>
    <property type="project" value="UniProtKB-ARBA"/>
</dbReference>
<feature type="binding site" evidence="18">
    <location>
        <position position="397"/>
    </location>
    <ligand>
        <name>ATP</name>
        <dbReference type="ChEBI" id="CHEBI:30616"/>
    </ligand>
</feature>
<evidence type="ECO:0000256" key="6">
    <source>
        <dbReference type="ARBA" id="ARBA00022454"/>
    </source>
</evidence>
<keyword evidence="13 18" id="KW-0067">ATP-binding</keyword>
<organism evidence="21">
    <name type="scientific">Capitella teleta</name>
    <name type="common">Polychaete worm</name>
    <dbReference type="NCBI Taxonomy" id="283909"/>
    <lineage>
        <taxon>Eukaryota</taxon>
        <taxon>Metazoa</taxon>
        <taxon>Spiralia</taxon>
        <taxon>Lophotrochozoa</taxon>
        <taxon>Annelida</taxon>
        <taxon>Polychaeta</taxon>
        <taxon>Sedentaria</taxon>
        <taxon>Scolecida</taxon>
        <taxon>Capitellidae</taxon>
        <taxon>Capitella</taxon>
    </lineage>
</organism>
<dbReference type="GO" id="GO:0005524">
    <property type="term" value="F:ATP binding"/>
    <property type="evidence" value="ECO:0007669"/>
    <property type="project" value="UniProtKB-UniRule"/>
</dbReference>
<dbReference type="EnsemblMetazoa" id="CapteT221315">
    <property type="protein sequence ID" value="CapteP221315"/>
    <property type="gene ID" value="CapteG221315"/>
</dbReference>
<protein>
    <recommendedName>
        <fullName evidence="5">non-specific serine/threonine protein kinase</fullName>
        <ecNumber evidence="5">2.7.11.1</ecNumber>
    </recommendedName>
</protein>
<dbReference type="GO" id="GO:0005737">
    <property type="term" value="C:cytoplasm"/>
    <property type="evidence" value="ECO:0007669"/>
    <property type="project" value="TreeGrafter"/>
</dbReference>
<evidence type="ECO:0000256" key="5">
    <source>
        <dbReference type="ARBA" id="ARBA00012513"/>
    </source>
</evidence>